<dbReference type="FunFam" id="3.30.1370.10:FF:000037">
    <property type="entry name" value="KH domain protein"/>
    <property type="match status" value="1"/>
</dbReference>
<feature type="compositionally biased region" description="Low complexity" evidence="2">
    <location>
        <begin position="52"/>
        <end position="61"/>
    </location>
</feature>
<dbReference type="Pfam" id="PF23469">
    <property type="entry name" value="KH_12"/>
    <property type="match status" value="1"/>
</dbReference>
<gene>
    <name evidence="4" type="ORF">BG015_000563</name>
</gene>
<protein>
    <recommendedName>
        <fullName evidence="3">K Homology domain-containing protein</fullName>
    </recommendedName>
</protein>
<dbReference type="CDD" id="cd22386">
    <property type="entry name" value="KH-I_KHDC4_rpt2"/>
    <property type="match status" value="1"/>
</dbReference>
<reference evidence="4" key="1">
    <citation type="journal article" date="2020" name="Fungal Divers.">
        <title>Resolving the Mortierellaceae phylogeny through synthesis of multi-gene phylogenetics and phylogenomics.</title>
        <authorList>
            <person name="Vandepol N."/>
            <person name="Liber J."/>
            <person name="Desiro A."/>
            <person name="Na H."/>
            <person name="Kennedy M."/>
            <person name="Barry K."/>
            <person name="Grigoriev I.V."/>
            <person name="Miller A.N."/>
            <person name="O'Donnell K."/>
            <person name="Stajich J.E."/>
            <person name="Bonito G."/>
        </authorList>
    </citation>
    <scope>NUCLEOTIDE SEQUENCE</scope>
    <source>
        <strain evidence="4">NRRL 6426</strain>
    </source>
</reference>
<dbReference type="SUPFAM" id="SSF54791">
    <property type="entry name" value="Eukaryotic type KH-domain (KH-domain type I)"/>
    <property type="match status" value="2"/>
</dbReference>
<feature type="region of interest" description="Disordered" evidence="2">
    <location>
        <begin position="1"/>
        <end position="61"/>
    </location>
</feature>
<dbReference type="GO" id="GO:0003723">
    <property type="term" value="F:RNA binding"/>
    <property type="evidence" value="ECO:0007669"/>
    <property type="project" value="UniProtKB-UniRule"/>
</dbReference>
<feature type="compositionally biased region" description="Basic and acidic residues" evidence="2">
    <location>
        <begin position="372"/>
        <end position="402"/>
    </location>
</feature>
<dbReference type="Pfam" id="PF22675">
    <property type="entry name" value="KH-I_KHDC4-BBP"/>
    <property type="match status" value="1"/>
</dbReference>
<organism evidence="4 5">
    <name type="scientific">Linnemannia schmuckeri</name>
    <dbReference type="NCBI Taxonomy" id="64567"/>
    <lineage>
        <taxon>Eukaryota</taxon>
        <taxon>Fungi</taxon>
        <taxon>Fungi incertae sedis</taxon>
        <taxon>Mucoromycota</taxon>
        <taxon>Mortierellomycotina</taxon>
        <taxon>Mortierellomycetes</taxon>
        <taxon>Mortierellales</taxon>
        <taxon>Mortierellaceae</taxon>
        <taxon>Linnemannia</taxon>
    </lineage>
</organism>
<dbReference type="InterPro" id="IPR056149">
    <property type="entry name" value="PRP5/DDX46/KHDC4_KH"/>
</dbReference>
<feature type="compositionally biased region" description="Pro residues" evidence="2">
    <location>
        <begin position="623"/>
        <end position="633"/>
    </location>
</feature>
<dbReference type="CDD" id="cd22385">
    <property type="entry name" value="KH-I_KHDC4_rpt1"/>
    <property type="match status" value="1"/>
</dbReference>
<dbReference type="InterPro" id="IPR004087">
    <property type="entry name" value="KH_dom"/>
</dbReference>
<dbReference type="GO" id="GO:0005634">
    <property type="term" value="C:nucleus"/>
    <property type="evidence" value="ECO:0007669"/>
    <property type="project" value="InterPro"/>
</dbReference>
<evidence type="ECO:0000259" key="3">
    <source>
        <dbReference type="SMART" id="SM00322"/>
    </source>
</evidence>
<dbReference type="AlphaFoldDB" id="A0A9P5S7L2"/>
<dbReference type="OrthoDB" id="397265at2759"/>
<evidence type="ECO:0000313" key="4">
    <source>
        <dbReference type="EMBL" id="KAF9154580.1"/>
    </source>
</evidence>
<evidence type="ECO:0000313" key="5">
    <source>
        <dbReference type="Proteomes" id="UP000748756"/>
    </source>
</evidence>
<keyword evidence="5" id="KW-1185">Reference proteome</keyword>
<evidence type="ECO:0000256" key="2">
    <source>
        <dbReference type="SAM" id="MobiDB-lite"/>
    </source>
</evidence>
<feature type="region of interest" description="Disordered" evidence="2">
    <location>
        <begin position="427"/>
        <end position="492"/>
    </location>
</feature>
<sequence length="633" mass="68170">MSDEPRRKRKWDTQGEEGDAVAVDAKRVLTEESGQSNGTGIPSGAQDTAVGGADQSPATAAAAAAAIAAAKLNAMLVAKGQAPVSTSEINNNNSGAAVPTLPAATVSDESSAAGRSALGVREANKERDEFFKDIDINDVKHRYILTKGSVQTQIQRDTTADVTTRGKYYPDRSMATEKDPPLYLHVTAMTQEALDLALQKIDELINEAQNPVSLPPQRDSFAPPSRMLGGPPPRHHQPFPFQTRVEINMDSERTFNVRAKIVGPGGQYVKHVQNETRTRVKLKGQGSGFLEVETAREAEEPLYISILGNTQEEVDEAERLCKDLVETVRAEYERMKSRPPAPYEPYGDRGSRHYGGRPSYPSNGDSYHRHRDHYDRDRRYDDGRHHRQPYDRPPYDRQYDRHSYDRQPYDHHRQQQHLATQPHHQYGYNQQYQSGPPPPHGMTAPVNPPLPPGPPPPLPSGSAPPAAPAAPAPPTSGADATTPAAPEAGSVATSEAATSAAGAPAAAQGYTYDQYEAYNQYYYQQQQQYYQQYGQYYQQAYAQPGAEHGQQGAAGSSATAPVSTDPALAYYGYAYTATAPPGSEAAETATPAAPGTAALAAGGESASGPPPSPPGVPTSLDSQPPPPQPEASA</sequence>
<dbReference type="InterPro" id="IPR031121">
    <property type="entry name" value="RIK/BLOM7"/>
</dbReference>
<name>A0A9P5S7L2_9FUNG</name>
<dbReference type="SMART" id="SM00322">
    <property type="entry name" value="KH"/>
    <property type="match status" value="1"/>
</dbReference>
<dbReference type="PROSITE" id="PS50084">
    <property type="entry name" value="KH_TYPE_1"/>
    <property type="match status" value="1"/>
</dbReference>
<dbReference type="Proteomes" id="UP000748756">
    <property type="component" value="Unassembled WGS sequence"/>
</dbReference>
<feature type="compositionally biased region" description="Low complexity" evidence="2">
    <location>
        <begin position="475"/>
        <end position="492"/>
    </location>
</feature>
<accession>A0A9P5S7L2</accession>
<feature type="compositionally biased region" description="Low complexity" evidence="2">
    <location>
        <begin position="580"/>
        <end position="607"/>
    </location>
</feature>
<dbReference type="EMBL" id="JAAAUQ010000109">
    <property type="protein sequence ID" value="KAF9154580.1"/>
    <property type="molecule type" value="Genomic_DNA"/>
</dbReference>
<dbReference type="InterPro" id="IPR036612">
    <property type="entry name" value="KH_dom_type_1_sf"/>
</dbReference>
<dbReference type="PANTHER" id="PTHR15744:SF0">
    <property type="entry name" value="KH HOMOLOGY DOMAIN-CONTAINING PROTEIN 4"/>
    <property type="match status" value="1"/>
</dbReference>
<dbReference type="PANTHER" id="PTHR15744">
    <property type="entry name" value="BLOM7"/>
    <property type="match status" value="1"/>
</dbReference>
<proteinExistence type="predicted"/>
<feature type="compositionally biased region" description="Pro residues" evidence="2">
    <location>
        <begin position="465"/>
        <end position="474"/>
    </location>
</feature>
<feature type="domain" description="K Homology" evidence="3">
    <location>
        <begin position="241"/>
        <end position="326"/>
    </location>
</feature>
<dbReference type="InterPro" id="IPR055256">
    <property type="entry name" value="KH_1_KHDC4/BBP-like"/>
</dbReference>
<dbReference type="InterPro" id="IPR047890">
    <property type="entry name" value="KHDC4_KH-I_first"/>
</dbReference>
<feature type="region of interest" description="Disordered" evidence="2">
    <location>
        <begin position="333"/>
        <end position="402"/>
    </location>
</feature>
<dbReference type="Gene3D" id="3.30.1370.10">
    <property type="entry name" value="K Homology domain, type 1"/>
    <property type="match status" value="2"/>
</dbReference>
<dbReference type="InterPro" id="IPR047889">
    <property type="entry name" value="KHDC4_KH-I_second"/>
</dbReference>
<comment type="caution">
    <text evidence="4">The sequence shown here is derived from an EMBL/GenBank/DDBJ whole genome shotgun (WGS) entry which is preliminary data.</text>
</comment>
<evidence type="ECO:0000256" key="1">
    <source>
        <dbReference type="PROSITE-ProRule" id="PRU00117"/>
    </source>
</evidence>
<feature type="region of interest" description="Disordered" evidence="2">
    <location>
        <begin position="580"/>
        <end position="633"/>
    </location>
</feature>
<keyword evidence="1" id="KW-0694">RNA-binding</keyword>
<feature type="compositionally biased region" description="Pro residues" evidence="2">
    <location>
        <begin position="435"/>
        <end position="459"/>
    </location>
</feature>